<feature type="region of interest" description="Disordered" evidence="6">
    <location>
        <begin position="1074"/>
        <end position="1102"/>
    </location>
</feature>
<organism evidence="7 8">
    <name type="scientific">Spinacia oleracea</name>
    <name type="common">Spinach</name>
    <dbReference type="NCBI Taxonomy" id="3562"/>
    <lineage>
        <taxon>Eukaryota</taxon>
        <taxon>Viridiplantae</taxon>
        <taxon>Streptophyta</taxon>
        <taxon>Embryophyta</taxon>
        <taxon>Tracheophyta</taxon>
        <taxon>Spermatophyta</taxon>
        <taxon>Magnoliopsida</taxon>
        <taxon>eudicotyledons</taxon>
        <taxon>Gunneridae</taxon>
        <taxon>Pentapetalae</taxon>
        <taxon>Caryophyllales</taxon>
        <taxon>Chenopodiaceae</taxon>
        <taxon>Chenopodioideae</taxon>
        <taxon>Anserineae</taxon>
        <taxon>Spinacia</taxon>
    </lineage>
</organism>
<dbReference type="RefSeq" id="XP_021848164.2">
    <property type="nucleotide sequence ID" value="XM_021992472.2"/>
</dbReference>
<comment type="similarity">
    <text evidence="1">Belongs to the Frigida family.</text>
</comment>
<evidence type="ECO:0000256" key="6">
    <source>
        <dbReference type="SAM" id="MobiDB-lite"/>
    </source>
</evidence>
<dbReference type="Pfam" id="PF07899">
    <property type="entry name" value="Frigida"/>
    <property type="match status" value="2"/>
</dbReference>
<feature type="coiled-coil region" evidence="5">
    <location>
        <begin position="137"/>
        <end position="233"/>
    </location>
</feature>
<evidence type="ECO:0008006" key="9">
    <source>
        <dbReference type="Google" id="ProtNLM"/>
    </source>
</evidence>
<dbReference type="GO" id="GO:0009908">
    <property type="term" value="P:flower development"/>
    <property type="evidence" value="ECO:0007669"/>
    <property type="project" value="UniProtKB-KW"/>
</dbReference>
<reference evidence="7" key="1">
    <citation type="journal article" date="2021" name="Nat. Commun.">
        <title>Genomic analyses provide insights into spinach domestication and the genetic basis of agronomic traits.</title>
        <authorList>
            <person name="Cai X."/>
            <person name="Sun X."/>
            <person name="Xu C."/>
            <person name="Sun H."/>
            <person name="Wang X."/>
            <person name="Ge C."/>
            <person name="Zhang Z."/>
            <person name="Wang Q."/>
            <person name="Fei Z."/>
            <person name="Jiao C."/>
            <person name="Wang Q."/>
        </authorList>
    </citation>
    <scope>NUCLEOTIDE SEQUENCE [LARGE SCALE GENOMIC DNA]</scope>
    <source>
        <strain evidence="7">cv. Varoflay</strain>
    </source>
</reference>
<keyword evidence="4" id="KW-0287">Flowering</keyword>
<evidence type="ECO:0000256" key="3">
    <source>
        <dbReference type="ARBA" id="ARBA00022782"/>
    </source>
</evidence>
<dbReference type="AlphaFoldDB" id="A0A9R0IHE1"/>
<feature type="coiled-coil region" evidence="5">
    <location>
        <begin position="291"/>
        <end position="381"/>
    </location>
</feature>
<evidence type="ECO:0000256" key="1">
    <source>
        <dbReference type="ARBA" id="ARBA00008956"/>
    </source>
</evidence>
<accession>A0A9R0IHE1</accession>
<protein>
    <recommendedName>
        <fullName evidence="9">FRIGIDA-like protein</fullName>
    </recommendedName>
</protein>
<dbReference type="KEGG" id="soe:110787829"/>
<evidence type="ECO:0000256" key="5">
    <source>
        <dbReference type="SAM" id="Coils"/>
    </source>
</evidence>
<keyword evidence="7" id="KW-1185">Reference proteome</keyword>
<keyword evidence="5" id="KW-0175">Coiled coil</keyword>
<keyword evidence="3" id="KW-0221">Differentiation</keyword>
<dbReference type="GeneID" id="110787829"/>
<gene>
    <name evidence="8" type="primary">LOC110787829</name>
</gene>
<evidence type="ECO:0000313" key="7">
    <source>
        <dbReference type="Proteomes" id="UP000813463"/>
    </source>
</evidence>
<evidence type="ECO:0000256" key="2">
    <source>
        <dbReference type="ARBA" id="ARBA00022473"/>
    </source>
</evidence>
<keyword evidence="2" id="KW-0217">Developmental protein</keyword>
<proteinExistence type="inferred from homology"/>
<name>A0A9R0IHE1_SPIOL</name>
<evidence type="ECO:0000256" key="4">
    <source>
        <dbReference type="ARBA" id="ARBA00023089"/>
    </source>
</evidence>
<evidence type="ECO:0000313" key="8">
    <source>
        <dbReference type="RefSeq" id="XP_021848164.2"/>
    </source>
</evidence>
<feature type="region of interest" description="Disordered" evidence="6">
    <location>
        <begin position="1334"/>
        <end position="1412"/>
    </location>
</feature>
<dbReference type="PANTHER" id="PTHR31791">
    <property type="entry name" value="FRIGIDA-LIKE PROTEIN 3-RELATED"/>
    <property type="match status" value="1"/>
</dbReference>
<reference evidence="8" key="2">
    <citation type="submission" date="2025-08" db="UniProtKB">
        <authorList>
            <consortium name="RefSeq"/>
        </authorList>
    </citation>
    <scope>IDENTIFICATION</scope>
    <source>
        <tissue evidence="8">Leaf</tissue>
    </source>
</reference>
<dbReference type="InterPro" id="IPR012474">
    <property type="entry name" value="Frigida"/>
</dbReference>
<dbReference type="PANTHER" id="PTHR31791:SF47">
    <property type="entry name" value="INACTIVE FRIGIDA-LIKE PROTEIN 2"/>
    <property type="match status" value="1"/>
</dbReference>
<sequence length="1437" mass="163026">MSTTMAAAVSLEQTSADLTKSRAVLHHLTDTFQSIQSHVYSIMALSDQWGTFQNSFLSVQLSLGSHIKELEVKQRESNSLRISLENRGKEVELRQEKLDFVEKSLSEGRLALELRERDLHERFEVMVLEKKRVKGWCKVLEAKERQIEERSVAVEEREKGIEERERRVGCGEMEEREKAVEERCQEVELREKEVAERWEAVEVGDERIGKRWIEVERRNKELEEREKKMSERDEWWKSKEMEFDRRFQELVLKEKQIDERCRVAELEEKRIGNLCRVAELKEKQIDDRCRLAELMEEKIEERCGVVELEEKRIDDRCRQAKLKKKQADKRCRLAELKEKQIDERCRLAELKEKKIDERCRLAELKEKKIDERCRLAELREKQIDERCRVVESEEKRIDGRCRVVESEEKRIDERCRVVESEEKRIDGRCRVVESEEKRIDERCRVLESEEKRIDGRCRLAELKEKQIDERCRLAELKEKQIGEHCRVAGLKEKKIDKRCKALEFKGNPTKKKKNKVNKPCANPGLKEEHLRDISKLGTDEGFQNLSLKQCLADGKTLQMFLNDRVDEHGFMKEEVSDALKLSPNPVSLVLTSLEGFFPPHLRKDNVAYEASAVRSSCVLLLEQLMKLKPRIYKRSKGHARKVANHWKAEMKKEGESRVVVLSFLLLVAAFCLRTHFKREELKRLYEMVSQDRIAPQLRLELFEENEGSYMATGPPEVATRQLQPDVLQVTDAVASSSMNNCSEIHSLCLSMDANGLRSYIGKYQMEQKLSLEKVLDALRCAPDPAELLLDVVKIFNLPESTALEKINCIILLEQLMKLQKQQQRSLNSLGLVEQKALLKMRQKAEMFASVWKPTFAKKGYEILDVYGFLQFLATYEVASSFKQKDLFGLFKLFYAGDLVYRPEQNPVLCRALGLEKIIPGLIRSLIKKDRRLQAVKYICTFMMQSCFPLAPLLKDHLKFTKEKSVKLWMRGNNSRAAKIDDARFEICTLQAVLRYINDYELESELSHVSLESRIKELESDIAELETATTKIEQPEATEQTEGQKDDISKSLEMEMVGNCSTQFVTNAEKNLLPPASPAATTSELFGGKKRTSSPSPSFMLPQEKRLKAGDSVPMMGMSAPQLGPGASERQPHVRPNELLVLPHGALPAVNGSRAQFHFPGSNEATSYRGKEQIVPTAGISPGGINADLKTAATGLEQAAETKEGLKDTISVNMEKDIVENNSIRKKSSSPSSSLVFPQQEKHLREETLGSPVTPNIPIACPITTHSTYMNQQQPSLQPWRQLGPYAYGHLAHVRPSEPPVLHPGQMPALNGPSACFSNPGSSYSVAPYWGPGQFRPNAGTGPGDTPAHGQFRPNAGIGPGCTPAFGQFRPPTAGTSPGGNSGEFRPPLPGQFRPTAGNGLGGTPGPGQFRPPTTGIGPAGTYALGYFVGGQMPYRPG</sequence>
<dbReference type="GO" id="GO:0030154">
    <property type="term" value="P:cell differentiation"/>
    <property type="evidence" value="ECO:0007669"/>
    <property type="project" value="UniProtKB-KW"/>
</dbReference>
<dbReference type="Proteomes" id="UP000813463">
    <property type="component" value="Chromosome 4"/>
</dbReference>